<feature type="transmembrane region" description="Helical" evidence="7">
    <location>
        <begin position="330"/>
        <end position="353"/>
    </location>
</feature>
<evidence type="ECO:0000256" key="4">
    <source>
        <dbReference type="ARBA" id="ARBA00022692"/>
    </source>
</evidence>
<dbReference type="GO" id="GO:0005886">
    <property type="term" value="C:plasma membrane"/>
    <property type="evidence" value="ECO:0007669"/>
    <property type="project" value="TreeGrafter"/>
</dbReference>
<dbReference type="InterPro" id="IPR006043">
    <property type="entry name" value="NCS2"/>
</dbReference>
<dbReference type="PANTHER" id="PTHR42810:SF2">
    <property type="entry name" value="PURINE PERMEASE C1399.01C-RELATED"/>
    <property type="match status" value="1"/>
</dbReference>
<accession>A0AAU1ZS48</accession>
<evidence type="ECO:0000313" key="8">
    <source>
        <dbReference type="EMBL" id="WTT14133.1"/>
    </source>
</evidence>
<dbReference type="EMBL" id="CP108222">
    <property type="protein sequence ID" value="WTT14133.1"/>
    <property type="molecule type" value="Genomic_DNA"/>
</dbReference>
<proteinExistence type="inferred from homology"/>
<keyword evidence="3" id="KW-0813">Transport</keyword>
<comment type="subcellular location">
    <subcellularLocation>
        <location evidence="1">Membrane</location>
        <topology evidence="1">Multi-pass membrane protein</topology>
    </subcellularLocation>
</comment>
<evidence type="ECO:0000256" key="7">
    <source>
        <dbReference type="SAM" id="Phobius"/>
    </source>
</evidence>
<dbReference type="GO" id="GO:0042907">
    <property type="term" value="F:xanthine transmembrane transporter activity"/>
    <property type="evidence" value="ECO:0007669"/>
    <property type="project" value="TreeGrafter"/>
</dbReference>
<reference evidence="8" key="1">
    <citation type="submission" date="2022-10" db="EMBL/GenBank/DDBJ databases">
        <title>The complete genomes of actinobacterial strains from the NBC collection.</title>
        <authorList>
            <person name="Joergensen T.S."/>
            <person name="Alvarez Arevalo M."/>
            <person name="Sterndorff E.B."/>
            <person name="Faurdal D."/>
            <person name="Vuksanovic O."/>
            <person name="Mourched A.-S."/>
            <person name="Charusanti P."/>
            <person name="Shaw S."/>
            <person name="Blin K."/>
            <person name="Weber T."/>
        </authorList>
    </citation>
    <scope>NUCLEOTIDE SEQUENCE</scope>
    <source>
        <strain evidence="8">NBC_00093</strain>
    </source>
</reference>
<name>A0AAU1ZS48_9ACTN</name>
<dbReference type="AlphaFoldDB" id="A0AAU1ZS48"/>
<dbReference type="Pfam" id="PF00860">
    <property type="entry name" value="Xan_ur_permease"/>
    <property type="match status" value="1"/>
</dbReference>
<feature type="transmembrane region" description="Helical" evidence="7">
    <location>
        <begin position="359"/>
        <end position="380"/>
    </location>
</feature>
<evidence type="ECO:0000256" key="2">
    <source>
        <dbReference type="ARBA" id="ARBA00008821"/>
    </source>
</evidence>
<gene>
    <name evidence="8" type="ORF">OHA22_00685</name>
</gene>
<feature type="transmembrane region" description="Helical" evidence="7">
    <location>
        <begin position="183"/>
        <end position="203"/>
    </location>
</feature>
<sequence length="468" mass="48081">MDQTPASPPSTPPSSSILKVGFDERLPAARTGLFGLQHLLALTGIWIFPVLIGSSLKLTQLQVSYIVQGCFLMTGLITLLQSSRLLRLPIVQGPTAAFFAALTAAGATFGLGTAFGSMTVAGLIFMALSVPIRKFGLFGHIARVAATPVVFGTLFVIIGAQLAVIGLPGWFGVKGLPGYGSTNFWISVVTVVVVLGCLVLGGHTLVRRGAVVWGIAAGSLVAAVAGVWSPSFDGSRLLGAPQALPFGFGVEWSVVVLMLLAFLQAGAESSGMYQLIGGWGGEKVSLERTNRGLFTEFLGTTVGSLFGGIGTTSYPENAGIVRITGVGSRYVTATAGAAALVLAFVPSVALFLAGLPGPVLSAASTVLFGIIAMSGVQMLSAVEWDDLNLAVTAPAFIISLGTQFLPADLTDPLPDAARTFVSSPMMLGIVLLIVLHVAVNLGLRPLLERRGAPAPATPATAEGAEVPA</sequence>
<comment type="similarity">
    <text evidence="2">Belongs to the nucleobase:cation symporter-2 (NCS2) (TC 2.A.40) family.</text>
</comment>
<dbReference type="PANTHER" id="PTHR42810">
    <property type="entry name" value="PURINE PERMEASE C1399.01C-RELATED"/>
    <property type="match status" value="1"/>
</dbReference>
<feature type="transmembrane region" description="Helical" evidence="7">
    <location>
        <begin position="65"/>
        <end position="83"/>
    </location>
</feature>
<dbReference type="NCBIfam" id="NF037981">
    <property type="entry name" value="NCS2_1"/>
    <property type="match status" value="1"/>
</dbReference>
<feature type="transmembrane region" description="Helical" evidence="7">
    <location>
        <begin position="149"/>
        <end position="171"/>
    </location>
</feature>
<evidence type="ECO:0000256" key="3">
    <source>
        <dbReference type="ARBA" id="ARBA00022448"/>
    </source>
</evidence>
<evidence type="ECO:0000256" key="5">
    <source>
        <dbReference type="ARBA" id="ARBA00022989"/>
    </source>
</evidence>
<evidence type="ECO:0000256" key="1">
    <source>
        <dbReference type="ARBA" id="ARBA00004141"/>
    </source>
</evidence>
<organism evidence="8">
    <name type="scientific">Streptomyces sp. NBC_00093</name>
    <dbReference type="NCBI Taxonomy" id="2975649"/>
    <lineage>
        <taxon>Bacteria</taxon>
        <taxon>Bacillati</taxon>
        <taxon>Actinomycetota</taxon>
        <taxon>Actinomycetes</taxon>
        <taxon>Kitasatosporales</taxon>
        <taxon>Streptomycetaceae</taxon>
        <taxon>Streptomyces</taxon>
    </lineage>
</organism>
<feature type="transmembrane region" description="Helical" evidence="7">
    <location>
        <begin position="34"/>
        <end position="53"/>
    </location>
</feature>
<protein>
    <submittedName>
        <fullName evidence="8">Purine/pyrimidine permease</fullName>
    </submittedName>
</protein>
<keyword evidence="6 7" id="KW-0472">Membrane</keyword>
<keyword evidence="4 7" id="KW-0812">Transmembrane</keyword>
<feature type="transmembrane region" description="Helical" evidence="7">
    <location>
        <begin position="425"/>
        <end position="443"/>
    </location>
</feature>
<keyword evidence="5 7" id="KW-1133">Transmembrane helix</keyword>
<feature type="transmembrane region" description="Helical" evidence="7">
    <location>
        <begin position="243"/>
        <end position="263"/>
    </location>
</feature>
<feature type="transmembrane region" description="Helical" evidence="7">
    <location>
        <begin position="95"/>
        <end position="128"/>
    </location>
</feature>
<feature type="transmembrane region" description="Helical" evidence="7">
    <location>
        <begin position="210"/>
        <end position="231"/>
    </location>
</feature>
<evidence type="ECO:0000256" key="6">
    <source>
        <dbReference type="ARBA" id="ARBA00023136"/>
    </source>
</evidence>